<evidence type="ECO:0000313" key="1">
    <source>
        <dbReference type="EMBL" id="KAA5549163.1"/>
    </source>
</evidence>
<accession>A0A5M6DP08</accession>
<gene>
    <name evidence="1" type="ORF">F0145_00780</name>
</gene>
<comment type="caution">
    <text evidence="1">The sequence shown here is derived from an EMBL/GenBank/DDBJ whole genome shotgun (WGS) entry which is preliminary data.</text>
</comment>
<dbReference type="RefSeq" id="WP_150086158.1">
    <property type="nucleotide sequence ID" value="NZ_VWSF01000001.1"/>
</dbReference>
<sequence>MKDNDFKKEILENRIAFRNGTRIDCILEIIRKLSETGEIVNTSYSVSTVLSVRDGLATIDTTQGKKIKKERELLRNQLTLF</sequence>
<dbReference type="AlphaFoldDB" id="A0A5M6DP08"/>
<organism evidence="1 2">
    <name type="scientific">Adhaeribacter rhizoryzae</name>
    <dbReference type="NCBI Taxonomy" id="2607907"/>
    <lineage>
        <taxon>Bacteria</taxon>
        <taxon>Pseudomonadati</taxon>
        <taxon>Bacteroidota</taxon>
        <taxon>Cytophagia</taxon>
        <taxon>Cytophagales</taxon>
        <taxon>Hymenobacteraceae</taxon>
        <taxon>Adhaeribacter</taxon>
    </lineage>
</organism>
<dbReference type="EMBL" id="VWSF01000001">
    <property type="protein sequence ID" value="KAA5549163.1"/>
    <property type="molecule type" value="Genomic_DNA"/>
</dbReference>
<protein>
    <submittedName>
        <fullName evidence="1">Uncharacterized protein</fullName>
    </submittedName>
</protein>
<reference evidence="1 2" key="1">
    <citation type="submission" date="2019-09" db="EMBL/GenBank/DDBJ databases">
        <title>Genome sequence and assembly of Adhaeribacter sp.</title>
        <authorList>
            <person name="Chhetri G."/>
        </authorList>
    </citation>
    <scope>NUCLEOTIDE SEQUENCE [LARGE SCALE GENOMIC DNA]</scope>
    <source>
        <strain evidence="1 2">DK36</strain>
    </source>
</reference>
<evidence type="ECO:0000313" key="2">
    <source>
        <dbReference type="Proteomes" id="UP000323426"/>
    </source>
</evidence>
<proteinExistence type="predicted"/>
<name>A0A5M6DP08_9BACT</name>
<keyword evidence="2" id="KW-1185">Reference proteome</keyword>
<dbReference type="Proteomes" id="UP000323426">
    <property type="component" value="Unassembled WGS sequence"/>
</dbReference>